<keyword evidence="3" id="KW-1185">Reference proteome</keyword>
<evidence type="ECO:0000313" key="2">
    <source>
        <dbReference type="EMBL" id="VEI04503.1"/>
    </source>
</evidence>
<sequence>MTLRARLFISAATTLQASEDSLVATLDLLRVELTEQGVSANDVALELGVSLDFATRLLEGTAVPEELAAWRATEVTRLVQDIYQDLDSYRNGLLCCRAQDPVTLMISATHPCDEYRRKYETRAEALGLTVSWPEAAFSLLEMKEHLAELDRQAAATHVDPLAGRIDDTDLGLTPSGRSGGCVSRPVARGSGQGDWSDHDEQQEASHSGAGRP</sequence>
<dbReference type="AlphaFoldDB" id="A0A448P2S4"/>
<protein>
    <submittedName>
        <fullName evidence="2">Uncharacterized protein</fullName>
    </submittedName>
</protein>
<accession>A0A448P2S4</accession>
<name>A0A448P2S4_9ACTN</name>
<dbReference type="OrthoDB" id="3724115at2"/>
<reference evidence="2 3" key="1">
    <citation type="submission" date="2018-12" db="EMBL/GenBank/DDBJ databases">
        <authorList>
            <consortium name="Pathogen Informatics"/>
        </authorList>
    </citation>
    <scope>NUCLEOTIDE SEQUENCE [LARGE SCALE GENOMIC DNA]</scope>
    <source>
        <strain evidence="2 3">NCTC13652</strain>
    </source>
</reference>
<gene>
    <name evidence="2" type="ORF">NCTC13652_02735</name>
</gene>
<dbReference type="RefSeq" id="WP_126412833.1">
    <property type="nucleotide sequence ID" value="NZ_LR134473.1"/>
</dbReference>
<feature type="region of interest" description="Disordered" evidence="1">
    <location>
        <begin position="163"/>
        <end position="212"/>
    </location>
</feature>
<dbReference type="EMBL" id="LR134473">
    <property type="protein sequence ID" value="VEI04503.1"/>
    <property type="molecule type" value="Genomic_DNA"/>
</dbReference>
<dbReference type="Proteomes" id="UP000277858">
    <property type="component" value="Chromosome"/>
</dbReference>
<evidence type="ECO:0000256" key="1">
    <source>
        <dbReference type="SAM" id="MobiDB-lite"/>
    </source>
</evidence>
<proteinExistence type="predicted"/>
<evidence type="ECO:0000313" key="3">
    <source>
        <dbReference type="Proteomes" id="UP000277858"/>
    </source>
</evidence>
<organism evidence="2 3">
    <name type="scientific">Acidipropionibacterium jensenii</name>
    <dbReference type="NCBI Taxonomy" id="1749"/>
    <lineage>
        <taxon>Bacteria</taxon>
        <taxon>Bacillati</taxon>
        <taxon>Actinomycetota</taxon>
        <taxon>Actinomycetes</taxon>
        <taxon>Propionibacteriales</taxon>
        <taxon>Propionibacteriaceae</taxon>
        <taxon>Acidipropionibacterium</taxon>
    </lineage>
</organism>